<keyword evidence="6" id="KW-0679">Respiratory chain</keyword>
<feature type="transmembrane region" description="Helical" evidence="18">
    <location>
        <begin position="317"/>
        <end position="335"/>
    </location>
</feature>
<feature type="transmembrane region" description="Helical" evidence="18">
    <location>
        <begin position="93"/>
        <end position="115"/>
    </location>
</feature>
<comment type="similarity">
    <text evidence="2">Belongs to the complex I subunit 2 family.</text>
</comment>
<dbReference type="AlphaFoldDB" id="J9PT89"/>
<keyword evidence="15 18" id="KW-0472">Membrane</keyword>
<dbReference type="GeneID" id="79562494"/>
<comment type="catalytic activity">
    <reaction evidence="17">
        <text>a ubiquinone + NADH + 5 H(+)(in) = a ubiquinol + NAD(+) + 4 H(+)(out)</text>
        <dbReference type="Rhea" id="RHEA:29091"/>
        <dbReference type="Rhea" id="RHEA-COMP:9565"/>
        <dbReference type="Rhea" id="RHEA-COMP:9566"/>
        <dbReference type="ChEBI" id="CHEBI:15378"/>
        <dbReference type="ChEBI" id="CHEBI:16389"/>
        <dbReference type="ChEBI" id="CHEBI:17976"/>
        <dbReference type="ChEBI" id="CHEBI:57540"/>
        <dbReference type="ChEBI" id="CHEBI:57945"/>
        <dbReference type="EC" id="7.1.1.2"/>
    </reaction>
</comment>
<keyword evidence="11 18" id="KW-1133">Transmembrane helix</keyword>
<feature type="transmembrane region" description="Helical" evidence="18">
    <location>
        <begin position="237"/>
        <end position="256"/>
    </location>
</feature>
<feature type="transmembrane region" description="Helical" evidence="18">
    <location>
        <begin position="276"/>
        <end position="296"/>
    </location>
</feature>
<evidence type="ECO:0000256" key="10">
    <source>
        <dbReference type="ARBA" id="ARBA00022982"/>
    </source>
</evidence>
<reference evidence="20" key="1">
    <citation type="journal article" date="2012" name="Gene">
        <title>New features of Asian Crassostrea oyster mitochondrial genomes: A novel alloacceptor tRNA gene recruitment and two novel ORFs.</title>
        <authorList>
            <person name="Wu X."/>
            <person name="Li X."/>
            <person name="Li L."/>
            <person name="Xu X."/>
            <person name="Xia J."/>
            <person name="Yu Z."/>
        </authorList>
    </citation>
    <scope>NUCLEOTIDE SEQUENCE</scope>
    <source>
        <strain evidence="20">DB1</strain>
    </source>
</reference>
<feature type="transmembrane region" description="Helical" evidence="18">
    <location>
        <begin position="122"/>
        <end position="142"/>
    </location>
</feature>
<keyword evidence="12" id="KW-0520">NAD</keyword>
<dbReference type="InterPro" id="IPR001750">
    <property type="entry name" value="ND/Mrp_TM"/>
</dbReference>
<evidence type="ECO:0000256" key="7">
    <source>
        <dbReference type="ARBA" id="ARBA00022692"/>
    </source>
</evidence>
<evidence type="ECO:0000256" key="3">
    <source>
        <dbReference type="ARBA" id="ARBA00012944"/>
    </source>
</evidence>
<evidence type="ECO:0000256" key="12">
    <source>
        <dbReference type="ARBA" id="ARBA00023027"/>
    </source>
</evidence>
<keyword evidence="14 20" id="KW-0496">Mitochondrion</keyword>
<dbReference type="EMBL" id="JQ060958">
    <property type="protein sequence ID" value="AEX37757.1"/>
    <property type="molecule type" value="Genomic_DNA"/>
</dbReference>
<feature type="transmembrane region" description="Helical" evidence="18">
    <location>
        <begin position="7"/>
        <end position="24"/>
    </location>
</feature>
<dbReference type="InterPro" id="IPR050175">
    <property type="entry name" value="Complex_I_Subunit_2"/>
</dbReference>
<evidence type="ECO:0000256" key="9">
    <source>
        <dbReference type="ARBA" id="ARBA00022967"/>
    </source>
</evidence>
<dbReference type="EC" id="7.1.1.2" evidence="3"/>
<keyword evidence="8" id="KW-0999">Mitochondrion inner membrane</keyword>
<keyword evidence="13" id="KW-0830">Ubiquinone</keyword>
<evidence type="ECO:0000313" key="20">
    <source>
        <dbReference type="EMBL" id="AEX37757.1"/>
    </source>
</evidence>
<keyword evidence="10" id="KW-0249">Electron transport</keyword>
<evidence type="ECO:0000256" key="14">
    <source>
        <dbReference type="ARBA" id="ARBA00023128"/>
    </source>
</evidence>
<protein>
    <recommendedName>
        <fullName evidence="4">NADH-ubiquinone oxidoreductase chain 2</fullName>
        <ecNumber evidence="3">7.1.1.2</ecNumber>
    </recommendedName>
    <alternativeName>
        <fullName evidence="16">NADH dehydrogenase subunit 2</fullName>
    </alternativeName>
</protein>
<evidence type="ECO:0000256" key="17">
    <source>
        <dbReference type="ARBA" id="ARBA00049551"/>
    </source>
</evidence>
<feature type="domain" description="NADH:quinone oxidoreductase/Mrp antiporter transmembrane" evidence="19">
    <location>
        <begin position="73"/>
        <end position="286"/>
    </location>
</feature>
<evidence type="ECO:0000256" key="2">
    <source>
        <dbReference type="ARBA" id="ARBA00007012"/>
    </source>
</evidence>
<feature type="transmembrane region" description="Helical" evidence="18">
    <location>
        <begin position="206"/>
        <end position="225"/>
    </location>
</feature>
<evidence type="ECO:0000256" key="13">
    <source>
        <dbReference type="ARBA" id="ARBA00023075"/>
    </source>
</evidence>
<feature type="transmembrane region" description="Helical" evidence="18">
    <location>
        <begin position="59"/>
        <end position="87"/>
    </location>
</feature>
<proteinExistence type="inferred from homology"/>
<dbReference type="PANTHER" id="PTHR46552">
    <property type="entry name" value="NADH-UBIQUINONE OXIDOREDUCTASE CHAIN 2"/>
    <property type="match status" value="1"/>
</dbReference>
<evidence type="ECO:0000256" key="4">
    <source>
        <dbReference type="ARBA" id="ARBA00021008"/>
    </source>
</evidence>
<keyword evidence="7 18" id="KW-0812">Transmembrane</keyword>
<keyword evidence="5" id="KW-0813">Transport</keyword>
<evidence type="ECO:0000259" key="19">
    <source>
        <dbReference type="Pfam" id="PF00361"/>
    </source>
</evidence>
<dbReference type="Pfam" id="PF00361">
    <property type="entry name" value="Proton_antipo_M"/>
    <property type="match status" value="1"/>
</dbReference>
<dbReference type="CTD" id="79562494"/>
<evidence type="ECO:0000256" key="1">
    <source>
        <dbReference type="ARBA" id="ARBA00004448"/>
    </source>
</evidence>
<dbReference type="GO" id="GO:0008137">
    <property type="term" value="F:NADH dehydrogenase (ubiquinone) activity"/>
    <property type="evidence" value="ECO:0007669"/>
    <property type="project" value="UniProtKB-EC"/>
</dbReference>
<evidence type="ECO:0000256" key="16">
    <source>
        <dbReference type="ARBA" id="ARBA00031028"/>
    </source>
</evidence>
<geneLocation type="mitochondrion" evidence="20"/>
<dbReference type="GO" id="GO:0005743">
    <property type="term" value="C:mitochondrial inner membrane"/>
    <property type="evidence" value="ECO:0007669"/>
    <property type="project" value="UniProtKB-SubCell"/>
</dbReference>
<accession>J9PT89</accession>
<dbReference type="RefSeq" id="YP_006883209.1">
    <property type="nucleotide sequence ID" value="NC_018763.1"/>
</dbReference>
<evidence type="ECO:0000256" key="8">
    <source>
        <dbReference type="ARBA" id="ARBA00022792"/>
    </source>
</evidence>
<feature type="transmembrane region" description="Helical" evidence="18">
    <location>
        <begin position="154"/>
        <end position="172"/>
    </location>
</feature>
<dbReference type="PANTHER" id="PTHR46552:SF1">
    <property type="entry name" value="NADH-UBIQUINONE OXIDOREDUCTASE CHAIN 2"/>
    <property type="match status" value="1"/>
</dbReference>
<sequence length="336" mass="37668">MSKVISMFLFSVMAIISILVVKLFPDIHGTTLWIMVDSSVLSVIPFLQESLKSLKQKSWFTGVPIYFLAQYSGTFLILSGVVLSTMASVKGSFGVWCMCAGFGLKLGLFPFNFWVNLSFINFHYLGVFIAGTAQKIFMIFAVPFLTTDPICGDALYLMSLMSMLWGAFGMLMSIEVKPFLGYMSLNYTGCLTLCADHDIIMACQYAGGYSLTVFFLSLILSQSNCRYLSDLSSKMPLYYKAGFFFLAFSISGFPPFMEFSVKYAMISLLWSTGFHFTVYLIMVANVMMMMAWLSMFPFTTANIFKPLEFSGSVNQNILNIICIIWSIFSGFSFGML</sequence>
<evidence type="ECO:0000256" key="15">
    <source>
        <dbReference type="ARBA" id="ARBA00023136"/>
    </source>
</evidence>
<evidence type="ECO:0000256" key="18">
    <source>
        <dbReference type="SAM" id="Phobius"/>
    </source>
</evidence>
<evidence type="ECO:0000256" key="6">
    <source>
        <dbReference type="ARBA" id="ARBA00022660"/>
    </source>
</evidence>
<comment type="subcellular location">
    <subcellularLocation>
        <location evidence="1">Mitochondrion inner membrane</location>
        <topology evidence="1">Multi-pass membrane protein</topology>
    </subcellularLocation>
</comment>
<name>J9PT89_9BIVA</name>
<evidence type="ECO:0000256" key="11">
    <source>
        <dbReference type="ARBA" id="ARBA00022989"/>
    </source>
</evidence>
<organism evidence="20">
    <name type="scientific">Crassostrea sp. DB1</name>
    <dbReference type="NCBI Taxonomy" id="545777"/>
    <lineage>
        <taxon>Eukaryota</taxon>
        <taxon>Metazoa</taxon>
        <taxon>Spiralia</taxon>
        <taxon>Lophotrochozoa</taxon>
        <taxon>Mollusca</taxon>
        <taxon>Bivalvia</taxon>
        <taxon>Autobranchia</taxon>
        <taxon>Pteriomorphia</taxon>
        <taxon>Ostreida</taxon>
        <taxon>Ostreoidea</taxon>
        <taxon>Ostreidae</taxon>
        <taxon>Crassostrea</taxon>
    </lineage>
</organism>
<evidence type="ECO:0000256" key="5">
    <source>
        <dbReference type="ARBA" id="ARBA00022448"/>
    </source>
</evidence>
<keyword evidence="9" id="KW-1278">Translocase</keyword>
<dbReference type="GO" id="GO:0006120">
    <property type="term" value="P:mitochondrial electron transport, NADH to ubiquinone"/>
    <property type="evidence" value="ECO:0007669"/>
    <property type="project" value="TreeGrafter"/>
</dbReference>